<name>A0ABS5G4W6_9BRAD</name>
<keyword evidence="3" id="KW-0732">Signal</keyword>
<evidence type="ECO:0000256" key="3">
    <source>
        <dbReference type="SAM" id="SignalP"/>
    </source>
</evidence>
<organism evidence="4 5">
    <name type="scientific">Bradyrhizobium denitrificans</name>
    <dbReference type="NCBI Taxonomy" id="2734912"/>
    <lineage>
        <taxon>Bacteria</taxon>
        <taxon>Pseudomonadati</taxon>
        <taxon>Pseudomonadota</taxon>
        <taxon>Alphaproteobacteria</taxon>
        <taxon>Hyphomicrobiales</taxon>
        <taxon>Nitrobacteraceae</taxon>
        <taxon>Bradyrhizobium</taxon>
    </lineage>
</organism>
<keyword evidence="2" id="KW-0812">Transmembrane</keyword>
<keyword evidence="2" id="KW-0472">Membrane</keyword>
<accession>A0ABS5G4W6</accession>
<evidence type="ECO:0000256" key="2">
    <source>
        <dbReference type="SAM" id="Phobius"/>
    </source>
</evidence>
<feature type="signal peptide" evidence="3">
    <location>
        <begin position="1"/>
        <end position="29"/>
    </location>
</feature>
<keyword evidence="5" id="KW-1185">Reference proteome</keyword>
<feature type="region of interest" description="Disordered" evidence="1">
    <location>
        <begin position="37"/>
        <end position="80"/>
    </location>
</feature>
<protein>
    <submittedName>
        <fullName evidence="4">Uncharacterized protein</fullName>
    </submittedName>
</protein>
<keyword evidence="2" id="KW-1133">Transmembrane helix</keyword>
<gene>
    <name evidence="4" type="ORF">JQ619_11235</name>
</gene>
<dbReference type="RefSeq" id="WP_012043148.1">
    <property type="nucleotide sequence ID" value="NZ_JABFDP010000010.1"/>
</dbReference>
<proteinExistence type="predicted"/>
<comment type="caution">
    <text evidence="4">The sequence shown here is derived from an EMBL/GenBank/DDBJ whole genome shotgun (WGS) entry which is preliminary data.</text>
</comment>
<feature type="chain" id="PRO_5046032136" evidence="3">
    <location>
        <begin position="30"/>
        <end position="126"/>
    </location>
</feature>
<feature type="transmembrane region" description="Helical" evidence="2">
    <location>
        <begin position="103"/>
        <end position="125"/>
    </location>
</feature>
<evidence type="ECO:0000256" key="1">
    <source>
        <dbReference type="SAM" id="MobiDB-lite"/>
    </source>
</evidence>
<dbReference type="Proteomes" id="UP001314635">
    <property type="component" value="Unassembled WGS sequence"/>
</dbReference>
<dbReference type="EMBL" id="JAFCLK010000009">
    <property type="protein sequence ID" value="MBR1136341.1"/>
    <property type="molecule type" value="Genomic_DNA"/>
</dbReference>
<evidence type="ECO:0000313" key="4">
    <source>
        <dbReference type="EMBL" id="MBR1136341.1"/>
    </source>
</evidence>
<sequence>MTIQASGRSALIIAAALVLSLTGTGLARAAETQTFSPFLPVGSDTSAPAKQEVSPAPQAEAPPAPMTQATDAASAEPAQAEPVTVNLVTVSNDDSSGWDKASIIGKIFIACGTLLTLGSAARMFMI</sequence>
<evidence type="ECO:0000313" key="5">
    <source>
        <dbReference type="Proteomes" id="UP001314635"/>
    </source>
</evidence>
<reference evidence="5" key="1">
    <citation type="journal article" date="2021" name="ISME J.">
        <title>Evolutionary origin and ecological implication of a unique nif island in free-living Bradyrhizobium lineages.</title>
        <authorList>
            <person name="Tao J."/>
        </authorList>
    </citation>
    <scope>NUCLEOTIDE SEQUENCE [LARGE SCALE GENOMIC DNA]</scope>
    <source>
        <strain evidence="5">SZCCT0094</strain>
    </source>
</reference>